<accession>A0ABY9UW71</accession>
<proteinExistence type="inferred from homology"/>
<sequence>MATGFLAKAASAATLPVAPLYGAFLSYMIYHPPRRPHHKKPADMGLTSTDVNVPLDGQRGRGLHVWLIPGDTGRVVVLGHGLGLSKSASLAQARLLSQAGYTVALFDHRNHGKSVTDRAGWGMSDRHTDDVVAVVRHMRSMDEYATARIAIYGFSISTFPSFYMLGREDCPVDAVVCDSGPALELAPLFRNFVAAGGVPIPGPLGTGPSRPVVETVASSAAVAMLRVQWPPPAGGAYERTPMLFLAGERDTMIPAAGVRALAERYPLAEVHTLPDTEHLQGIKTQPDVYTDTVLGFLERTLKD</sequence>
<dbReference type="RefSeq" id="WP_311035899.1">
    <property type="nucleotide sequence ID" value="NZ_CP117522.1"/>
</dbReference>
<dbReference type="InterPro" id="IPR022742">
    <property type="entry name" value="Hydrolase_4"/>
</dbReference>
<organism evidence="4 5">
    <name type="scientific">Streptomyces luomodiensis</name>
    <dbReference type="NCBI Taxonomy" id="3026192"/>
    <lineage>
        <taxon>Bacteria</taxon>
        <taxon>Bacillati</taxon>
        <taxon>Actinomycetota</taxon>
        <taxon>Actinomycetes</taxon>
        <taxon>Kitasatosporales</taxon>
        <taxon>Streptomycetaceae</taxon>
        <taxon>Streptomyces</taxon>
    </lineage>
</organism>
<evidence type="ECO:0000256" key="1">
    <source>
        <dbReference type="ARBA" id="ARBA00008645"/>
    </source>
</evidence>
<evidence type="ECO:0000259" key="3">
    <source>
        <dbReference type="Pfam" id="PF12146"/>
    </source>
</evidence>
<dbReference type="PANTHER" id="PTHR22946">
    <property type="entry name" value="DIENELACTONE HYDROLASE DOMAIN-CONTAINING PROTEIN-RELATED"/>
    <property type="match status" value="1"/>
</dbReference>
<dbReference type="Pfam" id="PF12146">
    <property type="entry name" value="Hydrolase_4"/>
    <property type="match status" value="1"/>
</dbReference>
<feature type="domain" description="Serine aminopeptidase S33" evidence="3">
    <location>
        <begin position="74"/>
        <end position="188"/>
    </location>
</feature>
<dbReference type="EMBL" id="CP117522">
    <property type="protein sequence ID" value="WNE96778.1"/>
    <property type="molecule type" value="Genomic_DNA"/>
</dbReference>
<dbReference type="InterPro" id="IPR029058">
    <property type="entry name" value="AB_hydrolase_fold"/>
</dbReference>
<protein>
    <submittedName>
        <fullName evidence="4">Alpha/beta fold hydrolase</fullName>
    </submittedName>
</protein>
<dbReference type="PANTHER" id="PTHR22946:SF9">
    <property type="entry name" value="POLYKETIDE TRANSFERASE AF380"/>
    <property type="match status" value="1"/>
</dbReference>
<keyword evidence="2 4" id="KW-0378">Hydrolase</keyword>
<comment type="similarity">
    <text evidence="1">Belongs to the AB hydrolase superfamily.</text>
</comment>
<dbReference type="InterPro" id="IPR050261">
    <property type="entry name" value="FrsA_esterase"/>
</dbReference>
<dbReference type="GO" id="GO:0016787">
    <property type="term" value="F:hydrolase activity"/>
    <property type="evidence" value="ECO:0007669"/>
    <property type="project" value="UniProtKB-KW"/>
</dbReference>
<keyword evidence="5" id="KW-1185">Reference proteome</keyword>
<dbReference type="SUPFAM" id="SSF53474">
    <property type="entry name" value="alpha/beta-Hydrolases"/>
    <property type="match status" value="1"/>
</dbReference>
<evidence type="ECO:0000256" key="2">
    <source>
        <dbReference type="ARBA" id="ARBA00022801"/>
    </source>
</evidence>
<name>A0ABY9UW71_9ACTN</name>
<reference evidence="4 5" key="1">
    <citation type="submission" date="2023-02" db="EMBL/GenBank/DDBJ databases">
        <title>Streptomyces sp. SCA4-21 with antifungal activity against Fusarium oxysporum f. sp. cubense, Streptomyces sp. SCA2-17 with antifungal activity against Fusarium oxysporum f. sp. cubense.</title>
        <authorList>
            <person name="Qi D."/>
        </authorList>
    </citation>
    <scope>NUCLEOTIDE SEQUENCE [LARGE SCALE GENOMIC DNA]</scope>
    <source>
        <strain evidence="4 5">SCA4-21</strain>
    </source>
</reference>
<gene>
    <name evidence="4" type="ORF">PS467_16300</name>
</gene>
<dbReference type="Proteomes" id="UP001305606">
    <property type="component" value="Chromosome"/>
</dbReference>
<evidence type="ECO:0000313" key="4">
    <source>
        <dbReference type="EMBL" id="WNE96778.1"/>
    </source>
</evidence>
<dbReference type="Gene3D" id="3.40.50.1820">
    <property type="entry name" value="alpha/beta hydrolase"/>
    <property type="match status" value="1"/>
</dbReference>
<evidence type="ECO:0000313" key="5">
    <source>
        <dbReference type="Proteomes" id="UP001305606"/>
    </source>
</evidence>